<comment type="caution">
    <text evidence="9">The sequence shown here is derived from an EMBL/GenBank/DDBJ whole genome shotgun (WGS) entry which is preliminary data.</text>
</comment>
<gene>
    <name evidence="9" type="ORF">BJY16_001782</name>
</gene>
<dbReference type="InterPro" id="IPR050390">
    <property type="entry name" value="C5-Methyltransferase"/>
</dbReference>
<feature type="region of interest" description="Disordered" evidence="8">
    <location>
        <begin position="1"/>
        <end position="38"/>
    </location>
</feature>
<protein>
    <recommendedName>
        <fullName evidence="7">Cytosine-specific methyltransferase</fullName>
        <ecNumber evidence="7">2.1.1.37</ecNumber>
    </recommendedName>
</protein>
<evidence type="ECO:0000256" key="1">
    <source>
        <dbReference type="ARBA" id="ARBA00022603"/>
    </source>
</evidence>
<dbReference type="PROSITE" id="PS51679">
    <property type="entry name" value="SAM_MT_C5"/>
    <property type="match status" value="1"/>
</dbReference>
<evidence type="ECO:0000256" key="5">
    <source>
        <dbReference type="PROSITE-ProRule" id="PRU01016"/>
    </source>
</evidence>
<dbReference type="Gene3D" id="3.40.50.150">
    <property type="entry name" value="Vaccinia Virus protein VP39"/>
    <property type="match status" value="1"/>
</dbReference>
<dbReference type="InterPro" id="IPR001525">
    <property type="entry name" value="C5_MeTfrase"/>
</dbReference>
<keyword evidence="10" id="KW-1185">Reference proteome</keyword>
<evidence type="ECO:0000256" key="8">
    <source>
        <dbReference type="SAM" id="MobiDB-lite"/>
    </source>
</evidence>
<dbReference type="PRINTS" id="PR00105">
    <property type="entry name" value="C5METTRFRASE"/>
</dbReference>
<dbReference type="InterPro" id="IPR018117">
    <property type="entry name" value="C5_DNA_meth_AS"/>
</dbReference>
<dbReference type="InterPro" id="IPR029063">
    <property type="entry name" value="SAM-dependent_MTases_sf"/>
</dbReference>
<keyword evidence="4" id="KW-0680">Restriction system</keyword>
<dbReference type="GO" id="GO:0044027">
    <property type="term" value="P:negative regulation of gene expression via chromosomal CpG island methylation"/>
    <property type="evidence" value="ECO:0007669"/>
    <property type="project" value="TreeGrafter"/>
</dbReference>
<dbReference type="Proteomes" id="UP000546162">
    <property type="component" value="Unassembled WGS sequence"/>
</dbReference>
<evidence type="ECO:0000256" key="2">
    <source>
        <dbReference type="ARBA" id="ARBA00022679"/>
    </source>
</evidence>
<dbReference type="EMBL" id="JACHNB010000001">
    <property type="protein sequence ID" value="MBB4738323.1"/>
    <property type="molecule type" value="Genomic_DNA"/>
</dbReference>
<evidence type="ECO:0000256" key="4">
    <source>
        <dbReference type="ARBA" id="ARBA00022747"/>
    </source>
</evidence>
<dbReference type="AlphaFoldDB" id="A0A7W7GU42"/>
<proteinExistence type="inferred from homology"/>
<comment type="similarity">
    <text evidence="5 6">Belongs to the class I-like SAM-binding methyltransferase superfamily. C5-methyltransferase family.</text>
</comment>
<dbReference type="NCBIfam" id="TIGR00675">
    <property type="entry name" value="dcm"/>
    <property type="match status" value="1"/>
</dbReference>
<feature type="active site" evidence="5">
    <location>
        <position position="120"/>
    </location>
</feature>
<dbReference type="EC" id="2.1.1.37" evidence="7"/>
<reference evidence="9 10" key="1">
    <citation type="submission" date="2020-08" db="EMBL/GenBank/DDBJ databases">
        <title>Sequencing the genomes of 1000 actinobacteria strains.</title>
        <authorList>
            <person name="Klenk H.-P."/>
        </authorList>
    </citation>
    <scope>NUCLEOTIDE SEQUENCE [LARGE SCALE GENOMIC DNA]</scope>
    <source>
        <strain evidence="9 10">DSM 45809</strain>
    </source>
</reference>
<dbReference type="Pfam" id="PF00145">
    <property type="entry name" value="DNA_methylase"/>
    <property type="match status" value="1"/>
</dbReference>
<dbReference type="GO" id="GO:0003677">
    <property type="term" value="F:DNA binding"/>
    <property type="evidence" value="ECO:0007669"/>
    <property type="project" value="TreeGrafter"/>
</dbReference>
<evidence type="ECO:0000313" key="9">
    <source>
        <dbReference type="EMBL" id="MBB4738323.1"/>
    </source>
</evidence>
<dbReference type="PROSITE" id="PS00094">
    <property type="entry name" value="C5_MTASE_1"/>
    <property type="match status" value="1"/>
</dbReference>
<dbReference type="GO" id="GO:0003886">
    <property type="term" value="F:DNA (cytosine-5-)-methyltransferase activity"/>
    <property type="evidence" value="ECO:0007669"/>
    <property type="project" value="UniProtKB-EC"/>
</dbReference>
<dbReference type="PANTHER" id="PTHR10629">
    <property type="entry name" value="CYTOSINE-SPECIFIC METHYLTRANSFERASE"/>
    <property type="match status" value="1"/>
</dbReference>
<organism evidence="9 10">
    <name type="scientific">Actinoplanes octamycinicus</name>
    <dbReference type="NCBI Taxonomy" id="135948"/>
    <lineage>
        <taxon>Bacteria</taxon>
        <taxon>Bacillati</taxon>
        <taxon>Actinomycetota</taxon>
        <taxon>Actinomycetes</taxon>
        <taxon>Micromonosporales</taxon>
        <taxon>Micromonosporaceae</taxon>
        <taxon>Actinoplanes</taxon>
    </lineage>
</organism>
<evidence type="ECO:0000256" key="3">
    <source>
        <dbReference type="ARBA" id="ARBA00022691"/>
    </source>
</evidence>
<evidence type="ECO:0000313" key="10">
    <source>
        <dbReference type="Proteomes" id="UP000546162"/>
    </source>
</evidence>
<keyword evidence="3 5" id="KW-0949">S-adenosyl-L-methionine</keyword>
<keyword evidence="1 5" id="KW-0489">Methyltransferase</keyword>
<dbReference type="SUPFAM" id="SSF53335">
    <property type="entry name" value="S-adenosyl-L-methionine-dependent methyltransferases"/>
    <property type="match status" value="1"/>
</dbReference>
<dbReference type="PANTHER" id="PTHR10629:SF52">
    <property type="entry name" value="DNA (CYTOSINE-5)-METHYLTRANSFERASE 1"/>
    <property type="match status" value="1"/>
</dbReference>
<accession>A0A7W7GU42</accession>
<dbReference type="GO" id="GO:0032259">
    <property type="term" value="P:methylation"/>
    <property type="evidence" value="ECO:0007669"/>
    <property type="project" value="UniProtKB-KW"/>
</dbReference>
<evidence type="ECO:0000256" key="7">
    <source>
        <dbReference type="RuleBase" id="RU000417"/>
    </source>
</evidence>
<dbReference type="GO" id="GO:0009307">
    <property type="term" value="P:DNA restriction-modification system"/>
    <property type="evidence" value="ECO:0007669"/>
    <property type="project" value="UniProtKB-KW"/>
</dbReference>
<keyword evidence="2 5" id="KW-0808">Transferase</keyword>
<name>A0A7W7GU42_9ACTN</name>
<evidence type="ECO:0000256" key="6">
    <source>
        <dbReference type="RuleBase" id="RU000416"/>
    </source>
</evidence>
<sequence length="221" mass="23009">MVLPAPGGAGAGLGHTKRSGRGDGTADTGGDRAAGGGVIAATSPPATGLRIGSLCTGYGGLDLAAEAVLGGRLQWYAETDPHAQKVLTFRWPDVVNLGDIRTVDWNKVAPVDIITAGFPCQDISNAGKRAGITGKNSSVWTAVADAVRALLPPLVFVENVAALLRRGFDTVHADLAALGYDTRWICLRASDIGAAHRRDRLFLLAIRRDLVRAGAADPVRP</sequence>
<comment type="catalytic activity">
    <reaction evidence="7">
        <text>a 2'-deoxycytidine in DNA + S-adenosyl-L-methionine = a 5-methyl-2'-deoxycytidine in DNA + S-adenosyl-L-homocysteine + H(+)</text>
        <dbReference type="Rhea" id="RHEA:13681"/>
        <dbReference type="Rhea" id="RHEA-COMP:11369"/>
        <dbReference type="Rhea" id="RHEA-COMP:11370"/>
        <dbReference type="ChEBI" id="CHEBI:15378"/>
        <dbReference type="ChEBI" id="CHEBI:57856"/>
        <dbReference type="ChEBI" id="CHEBI:59789"/>
        <dbReference type="ChEBI" id="CHEBI:85452"/>
        <dbReference type="ChEBI" id="CHEBI:85454"/>
        <dbReference type="EC" id="2.1.1.37"/>
    </reaction>
</comment>